<protein>
    <submittedName>
        <fullName evidence="9">Carbohydrate ABC transporter membrane protein 1 (CUT1 family)</fullName>
    </submittedName>
</protein>
<keyword evidence="2 7" id="KW-0813">Transport</keyword>
<feature type="transmembrane region" description="Helical" evidence="7">
    <location>
        <begin position="7"/>
        <end position="26"/>
    </location>
</feature>
<dbReference type="InterPro" id="IPR000515">
    <property type="entry name" value="MetI-like"/>
</dbReference>
<dbReference type="SUPFAM" id="SSF161098">
    <property type="entry name" value="MetI-like"/>
    <property type="match status" value="1"/>
</dbReference>
<evidence type="ECO:0000256" key="7">
    <source>
        <dbReference type="RuleBase" id="RU363032"/>
    </source>
</evidence>
<evidence type="ECO:0000256" key="4">
    <source>
        <dbReference type="ARBA" id="ARBA00022692"/>
    </source>
</evidence>
<organism evidence="9 10">
    <name type="scientific">Salana multivorans</name>
    <dbReference type="NCBI Taxonomy" id="120377"/>
    <lineage>
        <taxon>Bacteria</taxon>
        <taxon>Bacillati</taxon>
        <taxon>Actinomycetota</taxon>
        <taxon>Actinomycetes</taxon>
        <taxon>Micrococcales</taxon>
        <taxon>Beutenbergiaceae</taxon>
        <taxon>Salana</taxon>
    </lineage>
</organism>
<accession>A0A3N2D1S9</accession>
<dbReference type="Gene3D" id="1.10.3720.10">
    <property type="entry name" value="MetI-like"/>
    <property type="match status" value="1"/>
</dbReference>
<feature type="transmembrane region" description="Helical" evidence="7">
    <location>
        <begin position="244"/>
        <end position="264"/>
    </location>
</feature>
<evidence type="ECO:0000256" key="5">
    <source>
        <dbReference type="ARBA" id="ARBA00022989"/>
    </source>
</evidence>
<evidence type="ECO:0000256" key="3">
    <source>
        <dbReference type="ARBA" id="ARBA00022475"/>
    </source>
</evidence>
<comment type="caution">
    <text evidence="9">The sequence shown here is derived from an EMBL/GenBank/DDBJ whole genome shotgun (WGS) entry which is preliminary data.</text>
</comment>
<evidence type="ECO:0000313" key="10">
    <source>
        <dbReference type="Proteomes" id="UP000275356"/>
    </source>
</evidence>
<gene>
    <name evidence="9" type="ORF">EDD28_3158</name>
</gene>
<dbReference type="EMBL" id="RKHQ01000002">
    <property type="protein sequence ID" value="ROR93736.1"/>
    <property type="molecule type" value="Genomic_DNA"/>
</dbReference>
<feature type="transmembrane region" description="Helical" evidence="7">
    <location>
        <begin position="92"/>
        <end position="113"/>
    </location>
</feature>
<dbReference type="CDD" id="cd06261">
    <property type="entry name" value="TM_PBP2"/>
    <property type="match status" value="1"/>
</dbReference>
<dbReference type="InterPro" id="IPR051393">
    <property type="entry name" value="ABC_transporter_permease"/>
</dbReference>
<dbReference type="GO" id="GO:0005886">
    <property type="term" value="C:plasma membrane"/>
    <property type="evidence" value="ECO:0007669"/>
    <property type="project" value="UniProtKB-SubCell"/>
</dbReference>
<keyword evidence="3" id="KW-1003">Cell membrane</keyword>
<keyword evidence="6 7" id="KW-0472">Membrane</keyword>
<feature type="transmembrane region" description="Helical" evidence="7">
    <location>
        <begin position="55"/>
        <end position="80"/>
    </location>
</feature>
<dbReference type="OrthoDB" id="145927at2"/>
<evidence type="ECO:0000313" key="9">
    <source>
        <dbReference type="EMBL" id="ROR93736.1"/>
    </source>
</evidence>
<comment type="subcellular location">
    <subcellularLocation>
        <location evidence="1 7">Cell membrane</location>
        <topology evidence="1 7">Multi-pass membrane protein</topology>
    </subcellularLocation>
</comment>
<dbReference type="PANTHER" id="PTHR30193:SF37">
    <property type="entry name" value="INNER MEMBRANE ABC TRANSPORTER PERMEASE PROTEIN YCJO"/>
    <property type="match status" value="1"/>
</dbReference>
<dbReference type="Pfam" id="PF00528">
    <property type="entry name" value="BPD_transp_1"/>
    <property type="match status" value="1"/>
</dbReference>
<proteinExistence type="inferred from homology"/>
<dbReference type="AlphaFoldDB" id="A0A3N2D1S9"/>
<evidence type="ECO:0000259" key="8">
    <source>
        <dbReference type="PROSITE" id="PS50928"/>
    </source>
</evidence>
<dbReference type="InterPro" id="IPR035906">
    <property type="entry name" value="MetI-like_sf"/>
</dbReference>
<sequence length="278" mass="30542">MLTPSLIGVFVFLLVPVVAVFVLSLMKWDLISPARWVGLDNFVAVLTSERFLNSAWVSVAFALLTIPFTVGLGLLLAVGLNRRLPGSSLLRIVYVLPWVCAPLTLGIVWKWIFDPTNGALNAMLGRRIEWLTDLSLAMPSVAFVQVWSTVGYVSLFYLAGLQQIPVAVTEAARLDGAGPARMLRSITLPLLNPTTFFVTVTSVIASFQVFDLIYALTRGGPGIPGRTDVIAARIYDEAFVSLRFGRAAAMAVILFVVLVVITFLQQRFFRSRLTYDLS</sequence>
<reference evidence="9 10" key="1">
    <citation type="submission" date="2018-11" db="EMBL/GenBank/DDBJ databases">
        <title>Sequencing the genomes of 1000 actinobacteria strains.</title>
        <authorList>
            <person name="Klenk H.-P."/>
        </authorList>
    </citation>
    <scope>NUCLEOTIDE SEQUENCE [LARGE SCALE GENOMIC DNA]</scope>
    <source>
        <strain evidence="9 10">DSM 13521</strain>
    </source>
</reference>
<feature type="transmembrane region" description="Helical" evidence="7">
    <location>
        <begin position="136"/>
        <end position="158"/>
    </location>
</feature>
<feature type="domain" description="ABC transmembrane type-1" evidence="8">
    <location>
        <begin position="55"/>
        <end position="265"/>
    </location>
</feature>
<dbReference type="GO" id="GO:0055085">
    <property type="term" value="P:transmembrane transport"/>
    <property type="evidence" value="ECO:0007669"/>
    <property type="project" value="InterPro"/>
</dbReference>
<evidence type="ECO:0000256" key="2">
    <source>
        <dbReference type="ARBA" id="ARBA00022448"/>
    </source>
</evidence>
<name>A0A3N2D1S9_9MICO</name>
<comment type="similarity">
    <text evidence="7">Belongs to the binding-protein-dependent transport system permease family.</text>
</comment>
<keyword evidence="5 7" id="KW-1133">Transmembrane helix</keyword>
<keyword evidence="4 7" id="KW-0812">Transmembrane</keyword>
<dbReference type="PROSITE" id="PS50928">
    <property type="entry name" value="ABC_TM1"/>
    <property type="match status" value="1"/>
</dbReference>
<feature type="transmembrane region" description="Helical" evidence="7">
    <location>
        <begin position="190"/>
        <end position="210"/>
    </location>
</feature>
<evidence type="ECO:0000256" key="6">
    <source>
        <dbReference type="ARBA" id="ARBA00023136"/>
    </source>
</evidence>
<dbReference type="PANTHER" id="PTHR30193">
    <property type="entry name" value="ABC TRANSPORTER PERMEASE PROTEIN"/>
    <property type="match status" value="1"/>
</dbReference>
<dbReference type="Proteomes" id="UP000275356">
    <property type="component" value="Unassembled WGS sequence"/>
</dbReference>
<evidence type="ECO:0000256" key="1">
    <source>
        <dbReference type="ARBA" id="ARBA00004651"/>
    </source>
</evidence>
<keyword evidence="10" id="KW-1185">Reference proteome</keyword>